<reference evidence="7 8" key="1">
    <citation type="submission" date="2019-09" db="EMBL/GenBank/DDBJ databases">
        <authorList>
            <person name="Chandra G."/>
            <person name="Truman W A."/>
        </authorList>
    </citation>
    <scope>NUCLEOTIDE SEQUENCE [LARGE SCALE GENOMIC DNA]</scope>
    <source>
        <strain evidence="7">PS704</strain>
    </source>
</reference>
<dbReference type="RefSeq" id="WP_150639717.1">
    <property type="nucleotide sequence ID" value="NZ_CABVHP010000020.1"/>
</dbReference>
<dbReference type="InterPro" id="IPR015421">
    <property type="entry name" value="PyrdxlP-dep_Trfase_major"/>
</dbReference>
<feature type="domain" description="Aminotransferase class I/classII large" evidence="6">
    <location>
        <begin position="66"/>
        <end position="367"/>
    </location>
</feature>
<dbReference type="GO" id="GO:0030170">
    <property type="term" value="F:pyridoxal phosphate binding"/>
    <property type="evidence" value="ECO:0007669"/>
    <property type="project" value="InterPro"/>
</dbReference>
<dbReference type="GO" id="GO:0006520">
    <property type="term" value="P:amino acid metabolic process"/>
    <property type="evidence" value="ECO:0007669"/>
    <property type="project" value="InterPro"/>
</dbReference>
<evidence type="ECO:0000256" key="1">
    <source>
        <dbReference type="ARBA" id="ARBA00001933"/>
    </source>
</evidence>
<evidence type="ECO:0000313" key="7">
    <source>
        <dbReference type="EMBL" id="VVO31078.1"/>
    </source>
</evidence>
<gene>
    <name evidence="7" type="primary">dapL_2</name>
    <name evidence="7" type="ORF">PS704_05013</name>
</gene>
<dbReference type="EMBL" id="CABVHP010000020">
    <property type="protein sequence ID" value="VVO31078.1"/>
    <property type="molecule type" value="Genomic_DNA"/>
</dbReference>
<proteinExistence type="inferred from homology"/>
<dbReference type="SUPFAM" id="SSF53383">
    <property type="entry name" value="PLP-dependent transferases"/>
    <property type="match status" value="1"/>
</dbReference>
<dbReference type="Gene3D" id="3.90.1150.10">
    <property type="entry name" value="Aspartate Aminotransferase, domain 1"/>
    <property type="match status" value="1"/>
</dbReference>
<evidence type="ECO:0000256" key="3">
    <source>
        <dbReference type="ARBA" id="ARBA00022576"/>
    </source>
</evidence>
<dbReference type="GO" id="GO:0010285">
    <property type="term" value="F:L,L-diaminopimelate aminotransferase activity"/>
    <property type="evidence" value="ECO:0007669"/>
    <property type="project" value="UniProtKB-EC"/>
</dbReference>
<evidence type="ECO:0000259" key="6">
    <source>
        <dbReference type="Pfam" id="PF00155"/>
    </source>
</evidence>
<name>A0A5E7EVX2_PSEFL</name>
<evidence type="ECO:0000256" key="5">
    <source>
        <dbReference type="ARBA" id="ARBA00022898"/>
    </source>
</evidence>
<keyword evidence="5" id="KW-0663">Pyridoxal phosphate</keyword>
<evidence type="ECO:0000256" key="2">
    <source>
        <dbReference type="ARBA" id="ARBA00007441"/>
    </source>
</evidence>
<dbReference type="InterPro" id="IPR015424">
    <property type="entry name" value="PyrdxlP-dep_Trfase"/>
</dbReference>
<evidence type="ECO:0000256" key="4">
    <source>
        <dbReference type="ARBA" id="ARBA00022679"/>
    </source>
</evidence>
<dbReference type="Pfam" id="PF00155">
    <property type="entry name" value="Aminotran_1_2"/>
    <property type="match status" value="1"/>
</dbReference>
<dbReference type="InterPro" id="IPR004839">
    <property type="entry name" value="Aminotransferase_I/II_large"/>
</dbReference>
<accession>A0A5E7EVX2</accession>
<dbReference type="AlphaFoldDB" id="A0A5E7EVX2"/>
<dbReference type="Gene3D" id="3.40.640.10">
    <property type="entry name" value="Type I PLP-dependent aspartate aminotransferase-like (Major domain)"/>
    <property type="match status" value="1"/>
</dbReference>
<comment type="cofactor">
    <cofactor evidence="1">
        <name>pyridoxal 5'-phosphate</name>
        <dbReference type="ChEBI" id="CHEBI:597326"/>
    </cofactor>
</comment>
<dbReference type="EC" id="2.6.1.83" evidence="7"/>
<sequence>MPMKMLLSHKNNNLTELEVFGLSAQYNLADGHSYISAEKHFNTVLSELPALWRSAIEVPIPEMEKLFKNKFAEYFGLDGLRQHANFSICPTASNSIDIVGAWARSMNYKVGLVEPTFDNLAQLLRRREVEIEAIPEVAFTDLGILDGLIQDKKLDVLFMVNPNNPTGFVVDAVMMRNVVELCHHHNLVLVLDTSFRFCHQSQIDEYELLIDRGLSFIILEDTGKQWPTLDAKASILSYSEDLQHAIRAIYEELYLCCSNFSLRVIIEFIDATLKKGGLPYIHSIIEKNIEIARSELSGTLVDIESLHPDSIMAVMWLNIERTGLSDLELTEYLASYGVAVLPGRYFYWGSHYTAGHNRIRIALMKPDEQFAFSISRLKQALTELQRLIFTRNRDVMEIL</sequence>
<dbReference type="InterPro" id="IPR015422">
    <property type="entry name" value="PyrdxlP-dep_Trfase_small"/>
</dbReference>
<dbReference type="OrthoDB" id="3861823at2"/>
<dbReference type="PANTHER" id="PTHR46383">
    <property type="entry name" value="ASPARTATE AMINOTRANSFERASE"/>
    <property type="match status" value="1"/>
</dbReference>
<organism evidence="7 8">
    <name type="scientific">Pseudomonas fluorescens</name>
    <dbReference type="NCBI Taxonomy" id="294"/>
    <lineage>
        <taxon>Bacteria</taxon>
        <taxon>Pseudomonadati</taxon>
        <taxon>Pseudomonadota</taxon>
        <taxon>Gammaproteobacteria</taxon>
        <taxon>Pseudomonadales</taxon>
        <taxon>Pseudomonadaceae</taxon>
        <taxon>Pseudomonas</taxon>
    </lineage>
</organism>
<evidence type="ECO:0000313" key="8">
    <source>
        <dbReference type="Proteomes" id="UP000326557"/>
    </source>
</evidence>
<dbReference type="PANTHER" id="PTHR46383:SF1">
    <property type="entry name" value="ASPARTATE AMINOTRANSFERASE"/>
    <property type="match status" value="1"/>
</dbReference>
<protein>
    <submittedName>
        <fullName evidence="7">LL-diaminopimelate aminotransferase</fullName>
        <ecNumber evidence="7">2.6.1.83</ecNumber>
    </submittedName>
</protein>
<dbReference type="Proteomes" id="UP000326557">
    <property type="component" value="Unassembled WGS sequence"/>
</dbReference>
<dbReference type="InterPro" id="IPR050596">
    <property type="entry name" value="AspAT/PAT-like"/>
</dbReference>
<keyword evidence="3 7" id="KW-0032">Aminotransferase</keyword>
<keyword evidence="4 7" id="KW-0808">Transferase</keyword>
<comment type="similarity">
    <text evidence="2">Belongs to the class-I pyridoxal-phosphate-dependent aminotransferase family.</text>
</comment>